<evidence type="ECO:0000313" key="1">
    <source>
        <dbReference type="EMBL" id="WNM60629.1"/>
    </source>
</evidence>
<evidence type="ECO:0000313" key="2">
    <source>
        <dbReference type="Proteomes" id="UP001302494"/>
    </source>
</evidence>
<dbReference type="AlphaFoldDB" id="A0AA96K1F3"/>
<dbReference type="Proteomes" id="UP001302494">
    <property type="component" value="Chromosome"/>
</dbReference>
<name>A0AA96K1F3_9BACT</name>
<proteinExistence type="predicted"/>
<sequence>MSDAMTISRSCEEGMFLLREGDYVWRVNEDGKVDCAVLGHTTVFELLTFIQNWETQSRRIFQEYPSQDFLTD</sequence>
<accession>A0AA96K1F3</accession>
<dbReference type="KEGG" id="nneo:PQG83_12760"/>
<dbReference type="EMBL" id="CP116968">
    <property type="protein sequence ID" value="WNM60629.1"/>
    <property type="molecule type" value="Genomic_DNA"/>
</dbReference>
<organism evidence="1 2">
    <name type="scientific">Candidatus Nitrospira neomarina</name>
    <dbReference type="NCBI Taxonomy" id="3020899"/>
    <lineage>
        <taxon>Bacteria</taxon>
        <taxon>Pseudomonadati</taxon>
        <taxon>Nitrospirota</taxon>
        <taxon>Nitrospiria</taxon>
        <taxon>Nitrospirales</taxon>
        <taxon>Nitrospiraceae</taxon>
        <taxon>Nitrospira</taxon>
    </lineage>
</organism>
<dbReference type="RefSeq" id="WP_312741633.1">
    <property type="nucleotide sequence ID" value="NZ_CP116968.1"/>
</dbReference>
<keyword evidence="2" id="KW-1185">Reference proteome</keyword>
<reference evidence="1 2" key="1">
    <citation type="submission" date="2023-01" db="EMBL/GenBank/DDBJ databases">
        <title>Cultivation and genomic characterization of new, ubiquitous marine nitrite-oxidizing bacteria from the Nitrospirales.</title>
        <authorList>
            <person name="Mueller A.J."/>
            <person name="Daebeler A."/>
            <person name="Herbold C.W."/>
            <person name="Kirkegaard R.H."/>
            <person name="Daims H."/>
        </authorList>
    </citation>
    <scope>NUCLEOTIDE SEQUENCE [LARGE SCALE GENOMIC DNA]</scope>
    <source>
        <strain evidence="1 2">DK</strain>
    </source>
</reference>
<gene>
    <name evidence="1" type="ORF">PQG83_12760</name>
</gene>
<protein>
    <submittedName>
        <fullName evidence="1">Uncharacterized protein</fullName>
    </submittedName>
</protein>